<organism evidence="1 2">
    <name type="scientific">Gossypium anomalum</name>
    <dbReference type="NCBI Taxonomy" id="47600"/>
    <lineage>
        <taxon>Eukaryota</taxon>
        <taxon>Viridiplantae</taxon>
        <taxon>Streptophyta</taxon>
        <taxon>Embryophyta</taxon>
        <taxon>Tracheophyta</taxon>
        <taxon>Spermatophyta</taxon>
        <taxon>Magnoliopsida</taxon>
        <taxon>eudicotyledons</taxon>
        <taxon>Gunneridae</taxon>
        <taxon>Pentapetalae</taxon>
        <taxon>rosids</taxon>
        <taxon>malvids</taxon>
        <taxon>Malvales</taxon>
        <taxon>Malvaceae</taxon>
        <taxon>Malvoideae</taxon>
        <taxon>Gossypium</taxon>
    </lineage>
</organism>
<evidence type="ECO:0000313" key="1">
    <source>
        <dbReference type="EMBL" id="KAG8481628.1"/>
    </source>
</evidence>
<dbReference type="InterPro" id="IPR004242">
    <property type="entry name" value="Transposase_21"/>
</dbReference>
<accession>A0A8J6CVM2</accession>
<dbReference type="PANTHER" id="PTHR10775">
    <property type="entry name" value="OS08G0208400 PROTEIN"/>
    <property type="match status" value="1"/>
</dbReference>
<protein>
    <recommendedName>
        <fullName evidence="3">Transposase-associated domain-containing protein</fullName>
    </recommendedName>
</protein>
<dbReference type="PANTHER" id="PTHR10775:SF173">
    <property type="match status" value="1"/>
</dbReference>
<dbReference type="Pfam" id="PF02992">
    <property type="entry name" value="Transposase_21"/>
    <property type="match status" value="1"/>
</dbReference>
<keyword evidence="2" id="KW-1185">Reference proteome</keyword>
<dbReference type="Proteomes" id="UP000701853">
    <property type="component" value="Chromosome 10"/>
</dbReference>
<gene>
    <name evidence="1" type="ORF">CXB51_026462</name>
</gene>
<sequence>MASFGGYKKWIFHGECTPSGASSTINPGYPYSGYRQYVREDDMEGMMRDVFNMRSEGFQSFPPNYVASDDYNIGGNTFMETRSVPNEQLNEEAAKFYTLLELLREMFPFSKIPQSCKDMKKVIKDLGLGYNKIHSCPNDCMLYWGDRRNQQSCHVCGKSRWMNRDTEGVNEDEYRPQSRRKPNKILRYFPLISRLQRLFMHPTDSLAWKSFDNKFPSFASDPQSVRLGLASDGFNPFKIISTSYSTWPVVLVPYNLPPWLCMKQSSLILSMIIPGEKGPRNDIDIYLQPLIEELKQLWAGVETYDILRKENFYLRAALLWTINNFPAYANLSGWSTRGRYACPCCASQTCSQWLYNGKKFCYIGHRRWLDENHRYRFQRALFDGTEELKKAPEQTIGSEILFMLKDMDFSYGKLNQPSNK</sequence>
<dbReference type="OrthoDB" id="1933987at2759"/>
<dbReference type="EMBL" id="JAHUZN010000010">
    <property type="protein sequence ID" value="KAG8481628.1"/>
    <property type="molecule type" value="Genomic_DNA"/>
</dbReference>
<evidence type="ECO:0008006" key="3">
    <source>
        <dbReference type="Google" id="ProtNLM"/>
    </source>
</evidence>
<evidence type="ECO:0000313" key="2">
    <source>
        <dbReference type="Proteomes" id="UP000701853"/>
    </source>
</evidence>
<comment type="caution">
    <text evidence="1">The sequence shown here is derived from an EMBL/GenBank/DDBJ whole genome shotgun (WGS) entry which is preliminary data.</text>
</comment>
<reference evidence="1 2" key="1">
    <citation type="journal article" date="2021" name="bioRxiv">
        <title>The Gossypium anomalum genome as a resource for cotton improvement and evolutionary analysis of hybrid incompatibility.</title>
        <authorList>
            <person name="Grover C.E."/>
            <person name="Yuan D."/>
            <person name="Arick M.A."/>
            <person name="Miller E.R."/>
            <person name="Hu G."/>
            <person name="Peterson D.G."/>
            <person name="Wendel J.F."/>
            <person name="Udall J.A."/>
        </authorList>
    </citation>
    <scope>NUCLEOTIDE SEQUENCE [LARGE SCALE GENOMIC DNA]</scope>
    <source>
        <strain evidence="1">JFW-Udall</strain>
        <tissue evidence="1">Leaf</tissue>
    </source>
</reference>
<name>A0A8J6CVM2_9ROSI</name>
<dbReference type="AlphaFoldDB" id="A0A8J6CVM2"/>
<proteinExistence type="predicted"/>